<accession>A0A316UX43</accession>
<proteinExistence type="predicted"/>
<dbReference type="InterPro" id="IPR050300">
    <property type="entry name" value="GDXG_lipolytic_enzyme"/>
</dbReference>
<dbReference type="EMBL" id="KZ819663">
    <property type="protein sequence ID" value="PWN29802.1"/>
    <property type="molecule type" value="Genomic_DNA"/>
</dbReference>
<evidence type="ECO:0000313" key="5">
    <source>
        <dbReference type="Proteomes" id="UP000245884"/>
    </source>
</evidence>
<dbReference type="AlphaFoldDB" id="A0A316UX43"/>
<evidence type="ECO:0000259" key="2">
    <source>
        <dbReference type="Pfam" id="PF00326"/>
    </source>
</evidence>
<evidence type="ECO:0000313" key="4">
    <source>
        <dbReference type="EMBL" id="PWN29802.1"/>
    </source>
</evidence>
<dbReference type="SUPFAM" id="SSF53474">
    <property type="entry name" value="alpha/beta-Hydrolases"/>
    <property type="match status" value="1"/>
</dbReference>
<dbReference type="Gene3D" id="3.40.50.1820">
    <property type="entry name" value="alpha/beta hydrolase"/>
    <property type="match status" value="2"/>
</dbReference>
<name>A0A316UX43_9BASI</name>
<dbReference type="Pfam" id="PF07859">
    <property type="entry name" value="Abhydrolase_3"/>
    <property type="match status" value="1"/>
</dbReference>
<dbReference type="GeneID" id="37027378"/>
<feature type="domain" description="Peptidase S9 prolyl oligopeptidase catalytic" evidence="2">
    <location>
        <begin position="338"/>
        <end position="386"/>
    </location>
</feature>
<dbReference type="STRING" id="1569628.A0A316UX43"/>
<dbReference type="OrthoDB" id="408631at2759"/>
<dbReference type="Pfam" id="PF00326">
    <property type="entry name" value="Peptidase_S9"/>
    <property type="match status" value="1"/>
</dbReference>
<keyword evidence="1 4" id="KW-0378">Hydrolase</keyword>
<dbReference type="GO" id="GO:0008236">
    <property type="term" value="F:serine-type peptidase activity"/>
    <property type="evidence" value="ECO:0007669"/>
    <property type="project" value="InterPro"/>
</dbReference>
<dbReference type="GO" id="GO:0006508">
    <property type="term" value="P:proteolysis"/>
    <property type="evidence" value="ECO:0007669"/>
    <property type="project" value="InterPro"/>
</dbReference>
<gene>
    <name evidence="4" type="ORF">BDZ90DRAFT_230646</name>
</gene>
<dbReference type="PANTHER" id="PTHR48081">
    <property type="entry name" value="AB HYDROLASE SUPERFAMILY PROTEIN C4A8.06C"/>
    <property type="match status" value="1"/>
</dbReference>
<dbReference type="RefSeq" id="XP_025364414.1">
    <property type="nucleotide sequence ID" value="XM_025505555.1"/>
</dbReference>
<sequence>MTTINGHSLNGNGHAANGNGHASIDVAPSTQVKTVHFSSKHPDLTLLYLDAATPASSSSNKPLIFYIHGGGFVVGDAYLIPAHLIALAQNMGAALVSVNYRLCPEVGIRNGVEDVEEAWQYVFKGGLGQSFEASKTLIVGASAGSHYAVQMLLTTDPAAQPAAFLNIYGAVGVDVSRYGQPIPQSVLPHPLLDMPGGFPPLNQLIHNLYNKPEGASDNVSEWPAGASLKSGLLQPSEVRLGVLDQLLAKEKIDHPEKWEAFWAANGLSKSLYGDLQAGVRMKPEDIARSLLLPWGFRTGNFVEMLRDADAGQTLEESDVYLNITKRLQGAADPASTGRLPPTMSVHGSADVLVPPSVSEGFHAVMKARGEESELLIVEGKEHGFDCGEWVFGQDDDVRKVDMWVRAKLGVTAA</sequence>
<protein>
    <submittedName>
        <fullName evidence="4">Alpha/beta-hydrolase</fullName>
    </submittedName>
</protein>
<organism evidence="4 5">
    <name type="scientific">Jaminaea rosea</name>
    <dbReference type="NCBI Taxonomy" id="1569628"/>
    <lineage>
        <taxon>Eukaryota</taxon>
        <taxon>Fungi</taxon>
        <taxon>Dikarya</taxon>
        <taxon>Basidiomycota</taxon>
        <taxon>Ustilaginomycotina</taxon>
        <taxon>Exobasidiomycetes</taxon>
        <taxon>Microstromatales</taxon>
        <taxon>Microstromatales incertae sedis</taxon>
        <taxon>Jaminaea</taxon>
    </lineage>
</organism>
<reference evidence="4 5" key="1">
    <citation type="journal article" date="2018" name="Mol. Biol. Evol.">
        <title>Broad Genomic Sampling Reveals a Smut Pathogenic Ancestry of the Fungal Clade Ustilaginomycotina.</title>
        <authorList>
            <person name="Kijpornyongpan T."/>
            <person name="Mondo S.J."/>
            <person name="Barry K."/>
            <person name="Sandor L."/>
            <person name="Lee J."/>
            <person name="Lipzen A."/>
            <person name="Pangilinan J."/>
            <person name="LaButti K."/>
            <person name="Hainaut M."/>
            <person name="Henrissat B."/>
            <person name="Grigoriev I.V."/>
            <person name="Spatafora J.W."/>
            <person name="Aime M.C."/>
        </authorList>
    </citation>
    <scope>NUCLEOTIDE SEQUENCE [LARGE SCALE GENOMIC DNA]</scope>
    <source>
        <strain evidence="4 5">MCA 5214</strain>
    </source>
</reference>
<dbReference type="InterPro" id="IPR001375">
    <property type="entry name" value="Peptidase_S9_cat"/>
</dbReference>
<dbReference type="PANTHER" id="PTHR48081:SF3">
    <property type="entry name" value="ALPHA_BETA HYDROLASE FOLD-3 DOMAIN-CONTAINING PROTEIN"/>
    <property type="match status" value="1"/>
</dbReference>
<dbReference type="InterPro" id="IPR013094">
    <property type="entry name" value="AB_hydrolase_3"/>
</dbReference>
<evidence type="ECO:0000256" key="1">
    <source>
        <dbReference type="ARBA" id="ARBA00022801"/>
    </source>
</evidence>
<dbReference type="Proteomes" id="UP000245884">
    <property type="component" value="Unassembled WGS sequence"/>
</dbReference>
<feature type="domain" description="Alpha/beta hydrolase fold-3" evidence="3">
    <location>
        <begin position="64"/>
        <end position="173"/>
    </location>
</feature>
<evidence type="ECO:0000259" key="3">
    <source>
        <dbReference type="Pfam" id="PF07859"/>
    </source>
</evidence>
<dbReference type="InterPro" id="IPR029058">
    <property type="entry name" value="AB_hydrolase_fold"/>
</dbReference>
<keyword evidence="5" id="KW-1185">Reference proteome</keyword>